<dbReference type="NCBIfam" id="NF042991">
    <property type="entry name" value="alk_phos_PafA"/>
    <property type="match status" value="1"/>
</dbReference>
<dbReference type="InterPro" id="IPR026263">
    <property type="entry name" value="Alkaline_phosphatase_prok"/>
</dbReference>
<gene>
    <name evidence="5" type="ORF">PQO05_01445</name>
</gene>
<dbReference type="SUPFAM" id="SSF53649">
    <property type="entry name" value="Alkaline phosphatase-like"/>
    <property type="match status" value="1"/>
</dbReference>
<dbReference type="Pfam" id="PF01663">
    <property type="entry name" value="Phosphodiest"/>
    <property type="match status" value="1"/>
</dbReference>
<sequence length="559" mass="60991">MKIKHFVLGFLVLAGASASAQTRKKAAAPAAASTSLAHPKLVVGIVIDQMRWDYLYRYYDRYQAGGLKRMLNEGFTCENTQIDYLPTETGPGHSCIYSGSVPAIHGIASNDYIEQATGRHMYCAGDTTVQSVGTTSTAGQMSPRNLQVTTITDELRLGTNFRSKVIGVSLKDRGAILPAGHTANAAYWFDDASGNFITSTYYMNDLPAWVKSFNASGKLQKYLSQKWNTLYPIDTYVQSNPDNSPYEGKYRGETSPVFPHDLSVISKKENNGNSAIRSSPYGISLSIDFAEQAIESEKLGQNSVTDFLALSLSSTDYVGHQFGPNAVETEDVYLRLDKDLAAFFSYLDAKIGKGNYTAFLTADHGAAHNPKFLQDHGVPAGYVSPGAMARDLNAFLEKKFDTKGLVLDANNYMINFNNVLIKNKGLSTDAIIAESLGFLSTQLGVLYAVNSRNVEQAGLPEWIKTRVINGYNKDYSGAIQVILKPGYYGGSPNATGTTHGTWTPYDTHIPLVFMGWGVQHGALNRETHMTDISATLAAILHLQMPDGCIGKPIAELIKR</sequence>
<evidence type="ECO:0000313" key="5">
    <source>
        <dbReference type="EMBL" id="WCT12594.1"/>
    </source>
</evidence>
<protein>
    <submittedName>
        <fullName evidence="5">Alkaline phosphatase family protein</fullName>
    </submittedName>
</protein>
<keyword evidence="6" id="KW-1185">Reference proteome</keyword>
<dbReference type="PIRSF" id="PIRSF031924">
    <property type="entry name" value="Pi-irrepressible_AP"/>
    <property type="match status" value="1"/>
</dbReference>
<dbReference type="Gene3D" id="3.40.720.10">
    <property type="entry name" value="Alkaline Phosphatase, subunit A"/>
    <property type="match status" value="1"/>
</dbReference>
<keyword evidence="2" id="KW-0479">Metal-binding</keyword>
<keyword evidence="1" id="KW-0597">Phosphoprotein</keyword>
<dbReference type="Gene3D" id="3.30.1360.150">
    <property type="match status" value="1"/>
</dbReference>
<reference evidence="5 6" key="1">
    <citation type="submission" date="2023-02" db="EMBL/GenBank/DDBJ databases">
        <title>Genome sequence of Mucilaginibacter jinjuensis strain KACC 16571.</title>
        <authorList>
            <person name="Kim S."/>
            <person name="Heo J."/>
            <person name="Kwon S.-W."/>
        </authorList>
    </citation>
    <scope>NUCLEOTIDE SEQUENCE [LARGE SCALE GENOMIC DNA]</scope>
    <source>
        <strain evidence="5 6">KACC 16571</strain>
    </source>
</reference>
<dbReference type="CDD" id="cd16016">
    <property type="entry name" value="AP-SPAP"/>
    <property type="match status" value="1"/>
</dbReference>
<feature type="signal peptide" evidence="4">
    <location>
        <begin position="1"/>
        <end position="20"/>
    </location>
</feature>
<organism evidence="5 6">
    <name type="scientific">Mucilaginibacter jinjuensis</name>
    <dbReference type="NCBI Taxonomy" id="1176721"/>
    <lineage>
        <taxon>Bacteria</taxon>
        <taxon>Pseudomonadati</taxon>
        <taxon>Bacteroidota</taxon>
        <taxon>Sphingobacteriia</taxon>
        <taxon>Sphingobacteriales</taxon>
        <taxon>Sphingobacteriaceae</taxon>
        <taxon>Mucilaginibacter</taxon>
    </lineage>
</organism>
<dbReference type="Proteomes" id="UP001216139">
    <property type="component" value="Chromosome"/>
</dbReference>
<proteinExistence type="predicted"/>
<name>A0ABY7T8N9_9SPHI</name>
<evidence type="ECO:0000313" key="6">
    <source>
        <dbReference type="Proteomes" id="UP001216139"/>
    </source>
</evidence>
<evidence type="ECO:0000256" key="3">
    <source>
        <dbReference type="ARBA" id="ARBA00022729"/>
    </source>
</evidence>
<accession>A0ABY7T8N9</accession>
<evidence type="ECO:0000256" key="2">
    <source>
        <dbReference type="ARBA" id="ARBA00022723"/>
    </source>
</evidence>
<feature type="chain" id="PRO_5046919801" evidence="4">
    <location>
        <begin position="21"/>
        <end position="559"/>
    </location>
</feature>
<keyword evidence="3 4" id="KW-0732">Signal</keyword>
<dbReference type="RefSeq" id="WP_273630858.1">
    <property type="nucleotide sequence ID" value="NZ_CP117167.1"/>
</dbReference>
<dbReference type="EMBL" id="CP117167">
    <property type="protein sequence ID" value="WCT12594.1"/>
    <property type="molecule type" value="Genomic_DNA"/>
</dbReference>
<evidence type="ECO:0000256" key="4">
    <source>
        <dbReference type="SAM" id="SignalP"/>
    </source>
</evidence>
<dbReference type="PANTHER" id="PTHR10151:SF120">
    <property type="entry name" value="BIS(5'-ADENOSYL)-TRIPHOSPHATASE"/>
    <property type="match status" value="1"/>
</dbReference>
<dbReference type="InterPro" id="IPR017850">
    <property type="entry name" value="Alkaline_phosphatase_core_sf"/>
</dbReference>
<evidence type="ECO:0000256" key="1">
    <source>
        <dbReference type="ARBA" id="ARBA00022553"/>
    </source>
</evidence>
<dbReference type="InterPro" id="IPR002591">
    <property type="entry name" value="Phosphodiest/P_Trfase"/>
</dbReference>
<dbReference type="PANTHER" id="PTHR10151">
    <property type="entry name" value="ECTONUCLEOTIDE PYROPHOSPHATASE/PHOSPHODIESTERASE"/>
    <property type="match status" value="1"/>
</dbReference>